<dbReference type="InterPro" id="IPR029066">
    <property type="entry name" value="PLP-binding_barrel"/>
</dbReference>
<feature type="region of interest" description="Disordered" evidence="6">
    <location>
        <begin position="349"/>
        <end position="373"/>
    </location>
</feature>
<dbReference type="EMBL" id="BPLF01000002">
    <property type="protein sequence ID" value="GIX63733.1"/>
    <property type="molecule type" value="Genomic_DNA"/>
</dbReference>
<dbReference type="InterPro" id="IPR035952">
    <property type="entry name" value="Rhomboid-like_sf"/>
</dbReference>
<evidence type="ECO:0000256" key="2">
    <source>
        <dbReference type="ARBA" id="ARBA00022692"/>
    </source>
</evidence>
<reference evidence="7 8" key="1">
    <citation type="submission" date="2021-06" db="EMBL/GenBank/DDBJ databases">
        <title>Genome sequence of Babesia caballi.</title>
        <authorList>
            <person name="Yamagishi J."/>
            <person name="Kidaka T."/>
            <person name="Ochi A."/>
        </authorList>
    </citation>
    <scope>NUCLEOTIDE SEQUENCE [LARGE SCALE GENOMIC DNA]</scope>
    <source>
        <strain evidence="7">USDA-D6B2</strain>
    </source>
</reference>
<dbReference type="GO" id="GO:0016020">
    <property type="term" value="C:membrane"/>
    <property type="evidence" value="ECO:0007669"/>
    <property type="project" value="UniProtKB-SubCell"/>
</dbReference>
<keyword evidence="3" id="KW-0663">Pyridoxal phosphate</keyword>
<evidence type="ECO:0000313" key="8">
    <source>
        <dbReference type="Proteomes" id="UP001497744"/>
    </source>
</evidence>
<accession>A0AAV4LU84</accession>
<evidence type="ECO:0000256" key="3">
    <source>
        <dbReference type="ARBA" id="ARBA00022898"/>
    </source>
</evidence>
<dbReference type="GO" id="GO:0030170">
    <property type="term" value="F:pyridoxal phosphate binding"/>
    <property type="evidence" value="ECO:0007669"/>
    <property type="project" value="InterPro"/>
</dbReference>
<dbReference type="Gene3D" id="3.20.20.10">
    <property type="entry name" value="Alanine racemase"/>
    <property type="match status" value="1"/>
</dbReference>
<dbReference type="GO" id="GO:0008233">
    <property type="term" value="F:peptidase activity"/>
    <property type="evidence" value="ECO:0007669"/>
    <property type="project" value="UniProtKB-KW"/>
</dbReference>
<evidence type="ECO:0000313" key="7">
    <source>
        <dbReference type="EMBL" id="GIX63733.1"/>
    </source>
</evidence>
<dbReference type="PANTHER" id="PTHR10146">
    <property type="entry name" value="PROLINE SYNTHETASE CO-TRANSCRIBED BACTERIAL HOMOLOG PROTEIN"/>
    <property type="match status" value="1"/>
</dbReference>
<keyword evidence="8" id="KW-1185">Reference proteome</keyword>
<dbReference type="GO" id="GO:0006508">
    <property type="term" value="P:proteolysis"/>
    <property type="evidence" value="ECO:0007669"/>
    <property type="project" value="UniProtKB-KW"/>
</dbReference>
<evidence type="ECO:0000256" key="4">
    <source>
        <dbReference type="ARBA" id="ARBA00022989"/>
    </source>
</evidence>
<name>A0AAV4LU84_BABCB</name>
<evidence type="ECO:0000256" key="6">
    <source>
        <dbReference type="SAM" id="MobiDB-lite"/>
    </source>
</evidence>
<protein>
    <submittedName>
        <fullName evidence="7">Rhomboid protease</fullName>
    </submittedName>
</protein>
<keyword evidence="5" id="KW-0472">Membrane</keyword>
<dbReference type="SUPFAM" id="SSF51419">
    <property type="entry name" value="PLP-binding barrel"/>
    <property type="match status" value="1"/>
</dbReference>
<dbReference type="PANTHER" id="PTHR10146:SF14">
    <property type="entry name" value="PYRIDOXAL PHOSPHATE HOMEOSTASIS PROTEIN"/>
    <property type="match status" value="1"/>
</dbReference>
<comment type="caution">
    <text evidence="7">The sequence shown here is derived from an EMBL/GenBank/DDBJ whole genome shotgun (WGS) entry which is preliminary data.</text>
</comment>
<keyword evidence="7" id="KW-0378">Hydrolase</keyword>
<keyword evidence="2" id="KW-0812">Transmembrane</keyword>
<gene>
    <name evidence="7" type="ORF">BcabD6B2_31680</name>
</gene>
<dbReference type="RefSeq" id="XP_067715802.1">
    <property type="nucleotide sequence ID" value="XM_067859701.1"/>
</dbReference>
<keyword evidence="7" id="KW-0645">Protease</keyword>
<comment type="subcellular location">
    <subcellularLocation>
        <location evidence="1">Membrane</location>
        <topology evidence="1">Multi-pass membrane protein</topology>
    </subcellularLocation>
</comment>
<dbReference type="SUPFAM" id="SSF144091">
    <property type="entry name" value="Rhomboid-like"/>
    <property type="match status" value="1"/>
</dbReference>
<feature type="compositionally biased region" description="Basic and acidic residues" evidence="6">
    <location>
        <begin position="23"/>
        <end position="35"/>
    </location>
</feature>
<dbReference type="AlphaFoldDB" id="A0AAV4LU84"/>
<dbReference type="GeneID" id="94195214"/>
<proteinExistence type="predicted"/>
<organism evidence="7 8">
    <name type="scientific">Babesia caballi</name>
    <dbReference type="NCBI Taxonomy" id="5871"/>
    <lineage>
        <taxon>Eukaryota</taxon>
        <taxon>Sar</taxon>
        <taxon>Alveolata</taxon>
        <taxon>Apicomplexa</taxon>
        <taxon>Aconoidasida</taxon>
        <taxon>Piroplasmida</taxon>
        <taxon>Babesiidae</taxon>
        <taxon>Babesia</taxon>
    </lineage>
</organism>
<evidence type="ECO:0000256" key="1">
    <source>
        <dbReference type="ARBA" id="ARBA00004141"/>
    </source>
</evidence>
<sequence length="983" mass="109400">MDPNDAPDGPIAGAPHESPPVECEGKKGKPTKEPKTKVVVNRRAPFNPLEHIRLLNFEKEDGEKKIVKGTDPMLEHNPLVGRLPFLFIINSVLVFVFLTEFVFNKLTFNGRCLSKVLYPTPGPRGASAPYVVELGYGACEYNLKTDAERTFGLGEEASDEGWPKERVKPLISTASDANWDAPNQRVFALLGGLNTNMIRNYGEYFRIFWSMFLHSSGKHLLFNVFCQIQALWIIEPARVPHVLQHRDTGRTEAVGDRKSQIIGLIVGLSSNVDNYCHMGGCLFGLLWGFATIKSVSSCDKCTLVERSLLSPIFAWILPKSWKAKLRLIITFKSKRVRCDANCARKPWRTQEGDRAGTKAGTGQRSQRVARTRHQKEVRPAGIAAVPHEAERVDHPVGEHLSNGGRTTRGTLINTVFLSNRALYTNYKPPGQYKWKGWQTCECCFVTNIERLFRNAADIPQQYHNRKLFWCFADVDSAKYYCGDNYGALDLRGKRPLRSRVGAGTRHPGVLTGRRTGASRLRHAGDKFNIMYTNVIRRWQLVRGQLQDRLASCKAAHSTRLLVVSKLQTPQVVEALFKAGQPAFAETDIQELHLKAKALAELPIRWRYLGHLQSEKVDTLLKIPNLSAIESLDSLKLANNLIDAIRASDAPERTLKVLCEINTALDDSNFGIDYRDYAAIEQLVRRVLSSGCLTFAGLMTVGDGSRACFSRLNVVKKQLISGVPECARLDAQNRFQMSMGTSEDWEHALDHDGVEGGGSDDRVANGERRVDVQDLAQEEDQVEVAEKGGVRGLHATGEPGGEKALDIVDCNRGAAAVLPRKLGVPEYGIRLYRGGVVHADDEPAGVKRRHLLAGLDDLRQNLVLLRGFANAQHEGVVLRVGDDAVPQQRHGSVGDHEGVQRRLAFRVGVKRAGHVRGHRVAGVVRGMRPLELDLRAVDHFLRGKVRLARQMRYDVANALEPQSLGDEVGDREKVVRQQLHVAQS</sequence>
<dbReference type="Gene3D" id="1.20.1540.10">
    <property type="entry name" value="Rhomboid-like"/>
    <property type="match status" value="1"/>
</dbReference>
<evidence type="ECO:0000256" key="5">
    <source>
        <dbReference type="ARBA" id="ARBA00023136"/>
    </source>
</evidence>
<dbReference type="Proteomes" id="UP001497744">
    <property type="component" value="Unassembled WGS sequence"/>
</dbReference>
<dbReference type="InterPro" id="IPR011078">
    <property type="entry name" value="PyrdxlP_homeostasis"/>
</dbReference>
<feature type="region of interest" description="Disordered" evidence="6">
    <location>
        <begin position="1"/>
        <end position="35"/>
    </location>
</feature>
<keyword evidence="4" id="KW-1133">Transmembrane helix</keyword>